<dbReference type="Gene3D" id="3.40.50.720">
    <property type="entry name" value="NAD(P)-binding Rossmann-like Domain"/>
    <property type="match status" value="2"/>
</dbReference>
<dbReference type="Pfam" id="PF00389">
    <property type="entry name" value="2-Hacid_dh"/>
    <property type="match status" value="1"/>
</dbReference>
<keyword evidence="2 4" id="KW-0560">Oxidoreductase</keyword>
<dbReference type="InterPro" id="IPR043322">
    <property type="entry name" value="CtBP"/>
</dbReference>
<evidence type="ECO:0000256" key="3">
    <source>
        <dbReference type="ARBA" id="ARBA00023027"/>
    </source>
</evidence>
<dbReference type="Proteomes" id="UP000475214">
    <property type="component" value="Unassembled WGS sequence"/>
</dbReference>
<comment type="caution">
    <text evidence="7">The sequence shown here is derived from an EMBL/GenBank/DDBJ whole genome shotgun (WGS) entry which is preliminary data.</text>
</comment>
<feature type="domain" description="D-isomer specific 2-hydroxyacid dehydrogenase catalytic" evidence="5">
    <location>
        <begin position="22"/>
        <end position="316"/>
    </location>
</feature>
<evidence type="ECO:0000256" key="1">
    <source>
        <dbReference type="ARBA" id="ARBA00005854"/>
    </source>
</evidence>
<dbReference type="SUPFAM" id="SSF51735">
    <property type="entry name" value="NAD(P)-binding Rossmann-fold domains"/>
    <property type="match status" value="1"/>
</dbReference>
<dbReference type="RefSeq" id="WP_163730946.1">
    <property type="nucleotide sequence ID" value="NZ_JAAGOA010000001.1"/>
</dbReference>
<protein>
    <submittedName>
        <fullName evidence="7">C-terminal binding protein</fullName>
    </submittedName>
</protein>
<name>A0A6L9S1N4_9ACTN</name>
<reference evidence="7 8" key="1">
    <citation type="submission" date="2020-02" db="EMBL/GenBank/DDBJ databases">
        <authorList>
            <person name="Li X.-J."/>
            <person name="Han X.-M."/>
        </authorList>
    </citation>
    <scope>NUCLEOTIDE SEQUENCE [LARGE SCALE GENOMIC DNA]</scope>
    <source>
        <strain evidence="7 8">CCTCC AB 2017055</strain>
    </source>
</reference>
<comment type="similarity">
    <text evidence="1 4">Belongs to the D-isomer specific 2-hydroxyacid dehydrogenase family.</text>
</comment>
<dbReference type="AlphaFoldDB" id="A0A6L9S1N4"/>
<evidence type="ECO:0000313" key="7">
    <source>
        <dbReference type="EMBL" id="NED98563.1"/>
    </source>
</evidence>
<evidence type="ECO:0000259" key="6">
    <source>
        <dbReference type="Pfam" id="PF02826"/>
    </source>
</evidence>
<organism evidence="7 8">
    <name type="scientific">Phytoactinopolyspora halotolerans</name>
    <dbReference type="NCBI Taxonomy" id="1981512"/>
    <lineage>
        <taxon>Bacteria</taxon>
        <taxon>Bacillati</taxon>
        <taxon>Actinomycetota</taxon>
        <taxon>Actinomycetes</taxon>
        <taxon>Jiangellales</taxon>
        <taxon>Jiangellaceae</taxon>
        <taxon>Phytoactinopolyspora</taxon>
    </lineage>
</organism>
<dbReference type="Pfam" id="PF02826">
    <property type="entry name" value="2-Hacid_dh_C"/>
    <property type="match status" value="1"/>
</dbReference>
<gene>
    <name evidence="7" type="ORF">G1H10_00085</name>
</gene>
<feature type="domain" description="D-isomer specific 2-hydroxyacid dehydrogenase NAD-binding" evidence="6">
    <location>
        <begin position="114"/>
        <end position="291"/>
    </location>
</feature>
<accession>A0A6L9S1N4</accession>
<dbReference type="CDD" id="cd05299">
    <property type="entry name" value="CtBP_dh"/>
    <property type="match status" value="1"/>
</dbReference>
<dbReference type="InterPro" id="IPR006139">
    <property type="entry name" value="D-isomer_2_OHA_DH_cat_dom"/>
</dbReference>
<sequence>MSERARTVLITDCDMGEATFERAVLEPAGFDVVHERCRTEDEIIDAARATGACALLVQYGPITRGVLESCPDVRVVARYGVGMDNVDVDAAAELGVEARNVRGYGSAEVADQAMALLLPLLRRVPAWSQPVRAGEWPVRGDVPDPRELLTCALGLFGFGAVAQAVAARAKAFGMTVVAHDPYVDGSAAGEAGVEMVSWDDLWERSDAVSVHAPLTEKTRGTVDRRVLASLGPDGILVNTARAGLVDRPSLERALDAGDVTGVGLDVWWEEPAHPDDPLLADPRVLTTPHVAWISPGSVQRLRTAAAQIARNVLQKERGNAHNAGHNTVAG</sequence>
<dbReference type="InterPro" id="IPR006140">
    <property type="entry name" value="D-isomer_DH_NAD-bd"/>
</dbReference>
<evidence type="ECO:0000259" key="5">
    <source>
        <dbReference type="Pfam" id="PF00389"/>
    </source>
</evidence>
<dbReference type="PANTHER" id="PTHR43761">
    <property type="entry name" value="D-ISOMER SPECIFIC 2-HYDROXYACID DEHYDROGENASE FAMILY PROTEIN (AFU_ORTHOLOGUE AFUA_1G13630)"/>
    <property type="match status" value="1"/>
</dbReference>
<keyword evidence="3" id="KW-0520">NAD</keyword>
<dbReference type="EMBL" id="JAAGOA010000001">
    <property type="protein sequence ID" value="NED98563.1"/>
    <property type="molecule type" value="Genomic_DNA"/>
</dbReference>
<evidence type="ECO:0000256" key="4">
    <source>
        <dbReference type="RuleBase" id="RU003719"/>
    </source>
</evidence>
<evidence type="ECO:0000256" key="2">
    <source>
        <dbReference type="ARBA" id="ARBA00023002"/>
    </source>
</evidence>
<dbReference type="SUPFAM" id="SSF52283">
    <property type="entry name" value="Formate/glycerate dehydrogenase catalytic domain-like"/>
    <property type="match status" value="1"/>
</dbReference>
<dbReference type="InterPro" id="IPR050418">
    <property type="entry name" value="D-iso_2-hydroxyacid_DH_PdxB"/>
</dbReference>
<dbReference type="GO" id="GO:0003714">
    <property type="term" value="F:transcription corepressor activity"/>
    <property type="evidence" value="ECO:0007669"/>
    <property type="project" value="InterPro"/>
</dbReference>
<proteinExistence type="inferred from homology"/>
<dbReference type="GO" id="GO:0051287">
    <property type="term" value="F:NAD binding"/>
    <property type="evidence" value="ECO:0007669"/>
    <property type="project" value="InterPro"/>
</dbReference>
<dbReference type="PANTHER" id="PTHR43761:SF1">
    <property type="entry name" value="D-ISOMER SPECIFIC 2-HYDROXYACID DEHYDROGENASE CATALYTIC DOMAIN-CONTAINING PROTEIN-RELATED"/>
    <property type="match status" value="1"/>
</dbReference>
<dbReference type="GO" id="GO:0016616">
    <property type="term" value="F:oxidoreductase activity, acting on the CH-OH group of donors, NAD or NADP as acceptor"/>
    <property type="evidence" value="ECO:0007669"/>
    <property type="project" value="InterPro"/>
</dbReference>
<keyword evidence="8" id="KW-1185">Reference proteome</keyword>
<evidence type="ECO:0000313" key="8">
    <source>
        <dbReference type="Proteomes" id="UP000475214"/>
    </source>
</evidence>
<dbReference type="InterPro" id="IPR036291">
    <property type="entry name" value="NAD(P)-bd_dom_sf"/>
</dbReference>